<dbReference type="EMBL" id="CAMKVN010010368">
    <property type="protein sequence ID" value="CAI2194046.1"/>
    <property type="molecule type" value="Genomic_DNA"/>
</dbReference>
<keyword evidence="3" id="KW-1185">Reference proteome</keyword>
<proteinExistence type="predicted"/>
<evidence type="ECO:0000259" key="1">
    <source>
        <dbReference type="Pfam" id="PF12697"/>
    </source>
</evidence>
<dbReference type="Pfam" id="PF12697">
    <property type="entry name" value="Abhydrolase_6"/>
    <property type="match status" value="1"/>
</dbReference>
<feature type="domain" description="AB hydrolase-1" evidence="1">
    <location>
        <begin position="39"/>
        <end position="258"/>
    </location>
</feature>
<dbReference type="Proteomes" id="UP001153678">
    <property type="component" value="Unassembled WGS sequence"/>
</dbReference>
<dbReference type="PANTHER" id="PTHR42886">
    <property type="entry name" value="RE40534P-RELATED"/>
    <property type="match status" value="1"/>
</dbReference>
<evidence type="ECO:0000313" key="3">
    <source>
        <dbReference type="Proteomes" id="UP001153678"/>
    </source>
</evidence>
<dbReference type="GO" id="GO:0042171">
    <property type="term" value="F:lysophosphatidic acid acyltransferase activity"/>
    <property type="evidence" value="ECO:0007669"/>
    <property type="project" value="TreeGrafter"/>
</dbReference>
<sequence>MSSGQYYKKDAFFVDSNENIKIEVLHYPLTNIISNYPPILFIHGLYITAWAWDNYCRWFSNKGYDCYAMSLWTLNDITNDVSVVTDAIITKTGDKPILVGHSLGGAVLQNYLKYNQQKVAGGVLFATLSPYSYKKDAFKQTRKSLSNTPILPILKALITLKPYALIGTPELLKKASFSKAFPDSMAKYIHPKLDKVSFINVFFELYKLFVDPTKIKCPIIVIGAEEDKIFDFKVIKETAEAYGVGFDIIEGAGHNITLDLTWEDAARIIFNRIQEKIVKE</sequence>
<protein>
    <submittedName>
        <fullName evidence="2">5768_t:CDS:1</fullName>
    </submittedName>
</protein>
<dbReference type="Gene3D" id="3.40.50.1820">
    <property type="entry name" value="alpha/beta hydrolase"/>
    <property type="match status" value="1"/>
</dbReference>
<dbReference type="PANTHER" id="PTHR42886:SF42">
    <property type="entry name" value="ALPHA_BETA-HYDROLASES SUPERFAMILY PROTEIN"/>
    <property type="match status" value="1"/>
</dbReference>
<gene>
    <name evidence="2" type="ORF">FWILDA_LOCUS16380</name>
</gene>
<evidence type="ECO:0000313" key="2">
    <source>
        <dbReference type="EMBL" id="CAI2194046.1"/>
    </source>
</evidence>
<dbReference type="OrthoDB" id="8119704at2759"/>
<dbReference type="AlphaFoldDB" id="A0A9W4T5T6"/>
<dbReference type="InterPro" id="IPR000073">
    <property type="entry name" value="AB_hydrolase_1"/>
</dbReference>
<dbReference type="SUPFAM" id="SSF53474">
    <property type="entry name" value="alpha/beta-Hydrolases"/>
    <property type="match status" value="1"/>
</dbReference>
<dbReference type="GO" id="GO:0052689">
    <property type="term" value="F:carboxylic ester hydrolase activity"/>
    <property type="evidence" value="ECO:0007669"/>
    <property type="project" value="TreeGrafter"/>
</dbReference>
<dbReference type="GO" id="GO:0055088">
    <property type="term" value="P:lipid homeostasis"/>
    <property type="evidence" value="ECO:0007669"/>
    <property type="project" value="TreeGrafter"/>
</dbReference>
<organism evidence="2 3">
    <name type="scientific">Funneliformis geosporum</name>
    <dbReference type="NCBI Taxonomy" id="1117311"/>
    <lineage>
        <taxon>Eukaryota</taxon>
        <taxon>Fungi</taxon>
        <taxon>Fungi incertae sedis</taxon>
        <taxon>Mucoromycota</taxon>
        <taxon>Glomeromycotina</taxon>
        <taxon>Glomeromycetes</taxon>
        <taxon>Glomerales</taxon>
        <taxon>Glomeraceae</taxon>
        <taxon>Funneliformis</taxon>
    </lineage>
</organism>
<comment type="caution">
    <text evidence="2">The sequence shown here is derived from an EMBL/GenBank/DDBJ whole genome shotgun (WGS) entry which is preliminary data.</text>
</comment>
<dbReference type="InterPro" id="IPR029058">
    <property type="entry name" value="AB_hydrolase_fold"/>
</dbReference>
<dbReference type="GO" id="GO:0006654">
    <property type="term" value="P:phosphatidic acid biosynthetic process"/>
    <property type="evidence" value="ECO:0007669"/>
    <property type="project" value="TreeGrafter"/>
</dbReference>
<accession>A0A9W4T5T6</accession>
<reference evidence="2" key="1">
    <citation type="submission" date="2022-08" db="EMBL/GenBank/DDBJ databases">
        <authorList>
            <person name="Kallberg Y."/>
            <person name="Tangrot J."/>
            <person name="Rosling A."/>
        </authorList>
    </citation>
    <scope>NUCLEOTIDE SEQUENCE</scope>
    <source>
        <strain evidence="2">Wild A</strain>
    </source>
</reference>
<name>A0A9W4T5T6_9GLOM</name>